<evidence type="ECO:0000256" key="11">
    <source>
        <dbReference type="ARBA" id="ARBA00023125"/>
    </source>
</evidence>
<protein>
    <recommendedName>
        <fullName evidence="4">Protein hunchback</fullName>
    </recommendedName>
</protein>
<feature type="compositionally biased region" description="Low complexity" evidence="14">
    <location>
        <begin position="548"/>
        <end position="564"/>
    </location>
</feature>
<keyword evidence="9 13" id="KW-0863">Zinc-finger</keyword>
<gene>
    <name evidence="16" type="ORF">APICC_07713</name>
</gene>
<evidence type="ECO:0000256" key="12">
    <source>
        <dbReference type="ARBA" id="ARBA00023242"/>
    </source>
</evidence>
<feature type="region of interest" description="Disordered" evidence="14">
    <location>
        <begin position="419"/>
        <end position="474"/>
    </location>
</feature>
<dbReference type="SMART" id="SM00355">
    <property type="entry name" value="ZnF_C2H2"/>
    <property type="match status" value="6"/>
</dbReference>
<accession>A0A2A3E9X2</accession>
<keyword evidence="5" id="KW-0217">Developmental protein</keyword>
<feature type="compositionally biased region" description="Low complexity" evidence="14">
    <location>
        <begin position="228"/>
        <end position="245"/>
    </location>
</feature>
<dbReference type="InterPro" id="IPR036236">
    <property type="entry name" value="Znf_C2H2_sf"/>
</dbReference>
<feature type="region of interest" description="Disordered" evidence="14">
    <location>
        <begin position="1"/>
        <end position="63"/>
    </location>
</feature>
<dbReference type="InterPro" id="IPR013087">
    <property type="entry name" value="Znf_C2H2_type"/>
</dbReference>
<dbReference type="OrthoDB" id="10015593at2759"/>
<dbReference type="Gene3D" id="3.30.160.60">
    <property type="entry name" value="Classic Zinc Finger"/>
    <property type="match status" value="3"/>
</dbReference>
<feature type="region of interest" description="Disordered" evidence="14">
    <location>
        <begin position="541"/>
        <end position="569"/>
    </location>
</feature>
<keyword evidence="7" id="KW-0479">Metal-binding</keyword>
<dbReference type="Proteomes" id="UP000242457">
    <property type="component" value="Unassembled WGS sequence"/>
</dbReference>
<feature type="region of interest" description="Disordered" evidence="14">
    <location>
        <begin position="199"/>
        <end position="245"/>
    </location>
</feature>
<dbReference type="GO" id="GO:0008270">
    <property type="term" value="F:zinc ion binding"/>
    <property type="evidence" value="ECO:0007669"/>
    <property type="project" value="UniProtKB-KW"/>
</dbReference>
<feature type="domain" description="C2H2-type" evidence="15">
    <location>
        <begin position="130"/>
        <end position="157"/>
    </location>
</feature>
<evidence type="ECO:0000256" key="3">
    <source>
        <dbReference type="ARBA" id="ARBA00007746"/>
    </source>
</evidence>
<evidence type="ECO:0000256" key="13">
    <source>
        <dbReference type="PROSITE-ProRule" id="PRU00042"/>
    </source>
</evidence>
<dbReference type="GO" id="GO:0035282">
    <property type="term" value="P:segmentation"/>
    <property type="evidence" value="ECO:0007669"/>
    <property type="project" value="UniProtKB-KW"/>
</dbReference>
<evidence type="ECO:0000256" key="5">
    <source>
        <dbReference type="ARBA" id="ARBA00022473"/>
    </source>
</evidence>
<evidence type="ECO:0000256" key="1">
    <source>
        <dbReference type="ARBA" id="ARBA00003983"/>
    </source>
</evidence>
<feature type="compositionally biased region" description="Polar residues" evidence="14">
    <location>
        <begin position="7"/>
        <end position="41"/>
    </location>
</feature>
<keyword evidence="8" id="KW-0677">Repeat</keyword>
<dbReference type="SUPFAM" id="SSF57667">
    <property type="entry name" value="beta-beta-alpha zinc fingers"/>
    <property type="match status" value="3"/>
</dbReference>
<evidence type="ECO:0000313" key="16">
    <source>
        <dbReference type="EMBL" id="PBC28573.1"/>
    </source>
</evidence>
<dbReference type="FunFam" id="3.30.160.60:FF:001301">
    <property type="entry name" value="Blast:Protein hunchback"/>
    <property type="match status" value="1"/>
</dbReference>
<dbReference type="PROSITE" id="PS50157">
    <property type="entry name" value="ZINC_FINGER_C2H2_2"/>
    <property type="match status" value="2"/>
</dbReference>
<evidence type="ECO:0000256" key="4">
    <source>
        <dbReference type="ARBA" id="ARBA00013638"/>
    </source>
</evidence>
<dbReference type="GO" id="GO:0000977">
    <property type="term" value="F:RNA polymerase II transcription regulatory region sequence-specific DNA binding"/>
    <property type="evidence" value="ECO:0007669"/>
    <property type="project" value="UniProtKB-ARBA"/>
</dbReference>
<dbReference type="EMBL" id="KZ288310">
    <property type="protein sequence ID" value="PBC28573.1"/>
    <property type="molecule type" value="Genomic_DNA"/>
</dbReference>
<evidence type="ECO:0000313" key="17">
    <source>
        <dbReference type="Proteomes" id="UP000242457"/>
    </source>
</evidence>
<evidence type="ECO:0000256" key="8">
    <source>
        <dbReference type="ARBA" id="ARBA00022737"/>
    </source>
</evidence>
<feature type="region of interest" description="Disordered" evidence="14">
    <location>
        <begin position="375"/>
        <end position="401"/>
    </location>
</feature>
<keyword evidence="6" id="KW-0302">Gap protein</keyword>
<feature type="domain" description="C2H2-type" evidence="15">
    <location>
        <begin position="102"/>
        <end position="129"/>
    </location>
</feature>
<dbReference type="GO" id="GO:0045944">
    <property type="term" value="P:positive regulation of transcription by RNA polymerase II"/>
    <property type="evidence" value="ECO:0007669"/>
    <property type="project" value="TreeGrafter"/>
</dbReference>
<evidence type="ECO:0000259" key="15">
    <source>
        <dbReference type="PROSITE" id="PS50157"/>
    </source>
</evidence>
<evidence type="ECO:0000256" key="7">
    <source>
        <dbReference type="ARBA" id="ARBA00022723"/>
    </source>
</evidence>
<feature type="compositionally biased region" description="Low complexity" evidence="14">
    <location>
        <begin position="375"/>
        <end position="384"/>
    </location>
</feature>
<keyword evidence="17" id="KW-1185">Reference proteome</keyword>
<reference evidence="16 17" key="1">
    <citation type="submission" date="2014-07" db="EMBL/GenBank/DDBJ databases">
        <title>Genomic and transcriptomic analysis on Apis cerana provide comprehensive insights into honey bee biology.</title>
        <authorList>
            <person name="Diao Q."/>
            <person name="Sun L."/>
            <person name="Zheng H."/>
            <person name="Zheng H."/>
            <person name="Xu S."/>
            <person name="Wang S."/>
            <person name="Zeng Z."/>
            <person name="Hu F."/>
            <person name="Su S."/>
            <person name="Wu J."/>
        </authorList>
    </citation>
    <scope>NUCLEOTIDE SEQUENCE [LARGE SCALE GENOMIC DNA]</scope>
    <source>
        <tissue evidence="16">Pupae without intestine</tissue>
    </source>
</reference>
<comment type="similarity">
    <text evidence="3">Belongs to the hunchback C2H2-type zinc-finger protein family.</text>
</comment>
<organism evidence="16 17">
    <name type="scientific">Apis cerana cerana</name>
    <name type="common">Oriental honeybee</name>
    <dbReference type="NCBI Taxonomy" id="94128"/>
    <lineage>
        <taxon>Eukaryota</taxon>
        <taxon>Metazoa</taxon>
        <taxon>Ecdysozoa</taxon>
        <taxon>Arthropoda</taxon>
        <taxon>Hexapoda</taxon>
        <taxon>Insecta</taxon>
        <taxon>Pterygota</taxon>
        <taxon>Neoptera</taxon>
        <taxon>Endopterygota</taxon>
        <taxon>Hymenoptera</taxon>
        <taxon>Apocrita</taxon>
        <taxon>Aculeata</taxon>
        <taxon>Apoidea</taxon>
        <taxon>Anthophila</taxon>
        <taxon>Apidae</taxon>
        <taxon>Apis</taxon>
    </lineage>
</organism>
<keyword evidence="10" id="KW-0862">Zinc</keyword>
<evidence type="ECO:0000256" key="2">
    <source>
        <dbReference type="ARBA" id="ARBA00004123"/>
    </source>
</evidence>
<evidence type="ECO:0000256" key="9">
    <source>
        <dbReference type="ARBA" id="ARBA00022771"/>
    </source>
</evidence>
<dbReference type="PROSITE" id="PS00028">
    <property type="entry name" value="ZINC_FINGER_C2H2_1"/>
    <property type="match status" value="3"/>
</dbReference>
<dbReference type="FunFam" id="3.30.160.60:FF:001482">
    <property type="entry name" value="Hunchback"/>
    <property type="match status" value="1"/>
</dbReference>
<dbReference type="GO" id="GO:0000122">
    <property type="term" value="P:negative regulation of transcription by RNA polymerase II"/>
    <property type="evidence" value="ECO:0007669"/>
    <property type="project" value="UniProtKB-ARBA"/>
</dbReference>
<comment type="function">
    <text evidence="1">Gap class segmentation protein that controls development of head structures.</text>
</comment>
<name>A0A2A3E9X2_APICC</name>
<evidence type="ECO:0000256" key="6">
    <source>
        <dbReference type="ARBA" id="ARBA00022492"/>
    </source>
</evidence>
<dbReference type="STRING" id="94128.A0A2A3E9X2"/>
<dbReference type="GO" id="GO:0040034">
    <property type="term" value="P:regulation of development, heterochronic"/>
    <property type="evidence" value="ECO:0007669"/>
    <property type="project" value="UniProtKB-ARBA"/>
</dbReference>
<keyword evidence="12" id="KW-0539">Nucleus</keyword>
<sequence>MKFPRQDGSTSDYDSPDTSQSTNNHQATVVQDESSRLSPNDQGERSSEQESEEADEPGLRIPRLNSQGKVKTFRCKQCNFVAITKLEFWDHSRNHIKAEKLLTCPKCPFVTEYKHHLEYHLRNHFGSKPFKCEKCSYSCVNKSMLNSHLKSHSNVYQYRCANCTYATKYCHSLKLHLRKYSHQPAMVLNADGSPNPLPIIDVYGTRRGPKQKPSSKPMNATNGDEEMNNQNNNNNNNSSSNNNNIAASNGQIQIASPQQVAPPQMSPTPSNHVGLPLCATKNGTSGNAVTSNSTAIASTSSGITHNQAVITYPYNQLFTGFALSQLSSTTIAEDNDNQLDRIKANTLMDYLRAIDEERMSAEMAQDLVVRCPNGNGEVSNGVNGTSDSGASSMTEISMEPNPVDHVNVYMDSRVTPLDLSKPDCSANGKPSGNSPKVTGTSRRKGKAVKLERRVLEEDTDDEQPHTSTQQQYQQQQQHQQQQQLQQQQQQQLLQQQQWQHLVEQLYSQTQPHLQQHQLLQLHQQLQQLQQLQLQQLQQHQLQHRASMESDGSFESSSSSSPSSGEGKDETERNIAINHELTCHFCEIVFGNVIMYTVHMGYHGFQDPYTCNMCGHQCSDKVSFFLHIARSKHS</sequence>
<feature type="compositionally biased region" description="Polar residues" evidence="14">
    <location>
        <begin position="385"/>
        <end position="395"/>
    </location>
</feature>
<dbReference type="PANTHER" id="PTHR24403">
    <property type="entry name" value="ZINC FINGER PROTEIN"/>
    <property type="match status" value="1"/>
</dbReference>
<comment type="subcellular location">
    <subcellularLocation>
        <location evidence="2">Nucleus</location>
    </subcellularLocation>
</comment>
<evidence type="ECO:0000256" key="10">
    <source>
        <dbReference type="ARBA" id="ARBA00022833"/>
    </source>
</evidence>
<dbReference type="InterPro" id="IPR050688">
    <property type="entry name" value="Zinc_finger/UBP_domain"/>
</dbReference>
<dbReference type="AlphaFoldDB" id="A0A2A3E9X2"/>
<dbReference type="PANTHER" id="PTHR24403:SF67">
    <property type="entry name" value="FI01116P-RELATED"/>
    <property type="match status" value="1"/>
</dbReference>
<proteinExistence type="inferred from homology"/>
<keyword evidence="11" id="KW-0238">DNA-binding</keyword>
<feature type="compositionally biased region" description="Polar residues" evidence="14">
    <location>
        <begin position="428"/>
        <end position="440"/>
    </location>
</feature>
<dbReference type="GO" id="GO:0005634">
    <property type="term" value="C:nucleus"/>
    <property type="evidence" value="ECO:0007669"/>
    <property type="project" value="UniProtKB-SubCell"/>
</dbReference>
<evidence type="ECO:0000256" key="14">
    <source>
        <dbReference type="SAM" id="MobiDB-lite"/>
    </source>
</evidence>
<feature type="compositionally biased region" description="Polar residues" evidence="14">
    <location>
        <begin position="212"/>
        <end position="222"/>
    </location>
</feature>